<proteinExistence type="predicted"/>
<organism evidence="3">
    <name type="scientific">Menopon gallinae</name>
    <name type="common">poultry shaft louse</name>
    <dbReference type="NCBI Taxonomy" id="328185"/>
    <lineage>
        <taxon>Eukaryota</taxon>
        <taxon>Metazoa</taxon>
        <taxon>Ecdysozoa</taxon>
        <taxon>Arthropoda</taxon>
        <taxon>Hexapoda</taxon>
        <taxon>Insecta</taxon>
        <taxon>Pterygota</taxon>
        <taxon>Neoptera</taxon>
        <taxon>Paraneoptera</taxon>
        <taxon>Psocodea</taxon>
        <taxon>Troctomorpha</taxon>
        <taxon>Phthiraptera</taxon>
        <taxon>Amblycera</taxon>
        <taxon>Menoponidae</taxon>
        <taxon>Menopon</taxon>
    </lineage>
</organism>
<dbReference type="EMBL" id="JARGDH010000001">
    <property type="protein sequence ID" value="KAL0280348.1"/>
    <property type="molecule type" value="Genomic_DNA"/>
</dbReference>
<dbReference type="AlphaFoldDB" id="A0AAW2IEW2"/>
<evidence type="ECO:0000256" key="2">
    <source>
        <dbReference type="SAM" id="Phobius"/>
    </source>
</evidence>
<feature type="compositionally biased region" description="Low complexity" evidence="1">
    <location>
        <begin position="409"/>
        <end position="420"/>
    </location>
</feature>
<feature type="compositionally biased region" description="Basic and acidic residues" evidence="1">
    <location>
        <begin position="425"/>
        <end position="440"/>
    </location>
</feature>
<feature type="region of interest" description="Disordered" evidence="1">
    <location>
        <begin position="482"/>
        <end position="547"/>
    </location>
</feature>
<feature type="transmembrane region" description="Helical" evidence="2">
    <location>
        <begin position="44"/>
        <end position="63"/>
    </location>
</feature>
<keyword evidence="2" id="KW-0812">Transmembrane</keyword>
<keyword evidence="2" id="KW-1133">Transmembrane helix</keyword>
<feature type="compositionally biased region" description="Basic and acidic residues" evidence="1">
    <location>
        <begin position="242"/>
        <end position="254"/>
    </location>
</feature>
<accession>A0AAW2IEW2</accession>
<sequence length="714" mass="79259">MCVPACCALHALWGTLYTAGGSIQMVAGVVFLLALPNFKFGSNIAAGIINVLLGVVTLMISCLGNLNCSRCHKLLAISIIILTVNVINLVFLEIGEWYYFLTDDMQQTISESTQMRELAKYARLSTSVTTAVMIVISFIDSQLTFCSMEYLKKPKYSRYTYNHETDIEYVIPRDKGNSSGSKNSSFHHCTQAWVFDAENGTPSETDSPYQKIPPSAPAANEVDSRADCRTASAGSSSSRLGESSEGHPRRETGYPKECPTGSGRSDRYASHYSSTSLRRPDRDRRLDPPTIKVQVNTAAEDGNEVDRQLNHMKTFYRTPSRGGLSHQSSFSSIPPIYECLERLTQPKVYMSRLDIYRTANEETSRPVSASSDYPKPPHSPDPGDNVHYAALVAELEKTLDKKKDSRPGSSALASASDSFAGEVANHGEGRRDERQRGSDAAFSKELEAALKLIQDLESPNTVDTPSDTCTLVEDTIVKRRKSCDEDDDDIGSSKTLSGNSSFDAQGKNNNTLPVESQSTSGFNSLSHERSNRITPIPGFSTDNVSESKDPGMACVIRHMGETAVISLFSPTKEPHPYLNGDPVGREFRTVTSEKIYINKVNLDNCEKRTSSMIELKSKSSEREEKTAKSRLAKLRHLIDRKRRPSLLPEVESAIIKSECLAFLSDNELKDRLNQTKNIHRQIEAKIHRQRSFRRADSFGSVEDMLDRFCTTTRL</sequence>
<keyword evidence="2" id="KW-0472">Membrane</keyword>
<protein>
    <submittedName>
        <fullName evidence="3">Uncharacterized protein</fullName>
    </submittedName>
</protein>
<feature type="region of interest" description="Disordered" evidence="1">
    <location>
        <begin position="361"/>
        <end position="385"/>
    </location>
</feature>
<feature type="region of interest" description="Disordered" evidence="1">
    <location>
        <begin position="198"/>
        <end position="293"/>
    </location>
</feature>
<evidence type="ECO:0000313" key="3">
    <source>
        <dbReference type="EMBL" id="KAL0280348.1"/>
    </source>
</evidence>
<comment type="caution">
    <text evidence="3">The sequence shown here is derived from an EMBL/GenBank/DDBJ whole genome shotgun (WGS) entry which is preliminary data.</text>
</comment>
<evidence type="ECO:0000256" key="1">
    <source>
        <dbReference type="SAM" id="MobiDB-lite"/>
    </source>
</evidence>
<feature type="compositionally biased region" description="Low complexity" evidence="1">
    <location>
        <begin position="231"/>
        <end position="241"/>
    </location>
</feature>
<feature type="transmembrane region" description="Helical" evidence="2">
    <location>
        <begin position="75"/>
        <end position="101"/>
    </location>
</feature>
<reference evidence="3" key="1">
    <citation type="journal article" date="2024" name="Gigascience">
        <title>Chromosome-level genome of the poultry shaft louse Menopon gallinae provides insight into the host-switching and adaptive evolution of parasitic lice.</title>
        <authorList>
            <person name="Xu Y."/>
            <person name="Ma L."/>
            <person name="Liu S."/>
            <person name="Liang Y."/>
            <person name="Liu Q."/>
            <person name="He Z."/>
            <person name="Tian L."/>
            <person name="Duan Y."/>
            <person name="Cai W."/>
            <person name="Li H."/>
            <person name="Song F."/>
        </authorList>
    </citation>
    <scope>NUCLEOTIDE SEQUENCE</scope>
    <source>
        <strain evidence="3">Cailab_2023a</strain>
    </source>
</reference>
<feature type="compositionally biased region" description="Polar residues" evidence="1">
    <location>
        <begin position="492"/>
        <end position="525"/>
    </location>
</feature>
<gene>
    <name evidence="3" type="ORF">PYX00_001666</name>
</gene>
<feature type="compositionally biased region" description="Basic and acidic residues" evidence="1">
    <location>
        <begin position="278"/>
        <end position="287"/>
    </location>
</feature>
<name>A0AAW2IEW2_9NEOP</name>
<feature type="region of interest" description="Disordered" evidence="1">
    <location>
        <begin position="400"/>
        <end position="440"/>
    </location>
</feature>